<protein>
    <recommendedName>
        <fullName evidence="2">Transposase-associated domain-containing protein</fullName>
    </recommendedName>
</protein>
<comment type="caution">
    <text evidence="3">The sequence shown here is derived from an EMBL/GenBank/DDBJ whole genome shotgun (WGS) entry which is preliminary data.</text>
</comment>
<evidence type="ECO:0000313" key="3">
    <source>
        <dbReference type="EMBL" id="KAK1412195.1"/>
    </source>
</evidence>
<name>A0AAD8K312_TARER</name>
<evidence type="ECO:0000313" key="4">
    <source>
        <dbReference type="Proteomes" id="UP001229421"/>
    </source>
</evidence>
<sequence>MDVIYISLLAVNMKSFISSSGCMMVVDKSWLNNPNRSSEEYNDGLESFLEMCKDRVDERGFVFCPCTKCRNSVMLSLLKVKFHLYAWGFQRSYSDWIYHIKRTTPQVIVVDDGASGNDMAGVIKNGTIGSRAATTIRQLEEELASQTQADQVTSSADVNEVQASKNIIGTRRGRTQGVGFKPSTQASVTHGQPPPTLPFTQEQIDMLFQDPYFRDQLKKFIRSQKRKK</sequence>
<dbReference type="EMBL" id="JAUHHV010000009">
    <property type="protein sequence ID" value="KAK1412195.1"/>
    <property type="molecule type" value="Genomic_DNA"/>
</dbReference>
<dbReference type="Proteomes" id="UP001229421">
    <property type="component" value="Unassembled WGS sequence"/>
</dbReference>
<accession>A0AAD8K312</accession>
<reference evidence="3" key="1">
    <citation type="journal article" date="2023" name="bioRxiv">
        <title>Improved chromosome-level genome assembly for marigold (Tagetes erecta).</title>
        <authorList>
            <person name="Jiang F."/>
            <person name="Yuan L."/>
            <person name="Wang S."/>
            <person name="Wang H."/>
            <person name="Xu D."/>
            <person name="Wang A."/>
            <person name="Fan W."/>
        </authorList>
    </citation>
    <scope>NUCLEOTIDE SEQUENCE</scope>
    <source>
        <strain evidence="3">WSJ</strain>
        <tissue evidence="3">Leaf</tissue>
    </source>
</reference>
<dbReference type="InterPro" id="IPR029480">
    <property type="entry name" value="Transpos_assoc"/>
</dbReference>
<gene>
    <name evidence="3" type="ORF">QVD17_33232</name>
</gene>
<proteinExistence type="predicted"/>
<evidence type="ECO:0000256" key="1">
    <source>
        <dbReference type="SAM" id="MobiDB-lite"/>
    </source>
</evidence>
<evidence type="ECO:0000259" key="2">
    <source>
        <dbReference type="Pfam" id="PF13963"/>
    </source>
</evidence>
<dbReference type="AlphaFoldDB" id="A0AAD8K312"/>
<dbReference type="Pfam" id="PF13963">
    <property type="entry name" value="Transpos_assoc"/>
    <property type="match status" value="1"/>
</dbReference>
<feature type="region of interest" description="Disordered" evidence="1">
    <location>
        <begin position="173"/>
        <end position="198"/>
    </location>
</feature>
<organism evidence="3 4">
    <name type="scientific">Tagetes erecta</name>
    <name type="common">African marigold</name>
    <dbReference type="NCBI Taxonomy" id="13708"/>
    <lineage>
        <taxon>Eukaryota</taxon>
        <taxon>Viridiplantae</taxon>
        <taxon>Streptophyta</taxon>
        <taxon>Embryophyta</taxon>
        <taxon>Tracheophyta</taxon>
        <taxon>Spermatophyta</taxon>
        <taxon>Magnoliopsida</taxon>
        <taxon>eudicotyledons</taxon>
        <taxon>Gunneridae</taxon>
        <taxon>Pentapetalae</taxon>
        <taxon>asterids</taxon>
        <taxon>campanulids</taxon>
        <taxon>Asterales</taxon>
        <taxon>Asteraceae</taxon>
        <taxon>Asteroideae</taxon>
        <taxon>Heliantheae alliance</taxon>
        <taxon>Tageteae</taxon>
        <taxon>Tagetes</taxon>
    </lineage>
</organism>
<feature type="domain" description="Transposase-associated" evidence="2">
    <location>
        <begin position="28"/>
        <end position="99"/>
    </location>
</feature>
<keyword evidence="4" id="KW-1185">Reference proteome</keyword>